<dbReference type="EMBL" id="JAIWYP010000002">
    <property type="protein sequence ID" value="KAH3874180.1"/>
    <property type="molecule type" value="Genomic_DNA"/>
</dbReference>
<proteinExistence type="predicted"/>
<accession>A0A9D4MDI0</accession>
<evidence type="ECO:0000313" key="1">
    <source>
        <dbReference type="EMBL" id="KAH3874180.1"/>
    </source>
</evidence>
<organism evidence="1 2">
    <name type="scientific">Dreissena polymorpha</name>
    <name type="common">Zebra mussel</name>
    <name type="synonym">Mytilus polymorpha</name>
    <dbReference type="NCBI Taxonomy" id="45954"/>
    <lineage>
        <taxon>Eukaryota</taxon>
        <taxon>Metazoa</taxon>
        <taxon>Spiralia</taxon>
        <taxon>Lophotrochozoa</taxon>
        <taxon>Mollusca</taxon>
        <taxon>Bivalvia</taxon>
        <taxon>Autobranchia</taxon>
        <taxon>Heteroconchia</taxon>
        <taxon>Euheterodonta</taxon>
        <taxon>Imparidentia</taxon>
        <taxon>Neoheterodontei</taxon>
        <taxon>Myida</taxon>
        <taxon>Dreissenoidea</taxon>
        <taxon>Dreissenidae</taxon>
        <taxon>Dreissena</taxon>
    </lineage>
</organism>
<evidence type="ECO:0000313" key="2">
    <source>
        <dbReference type="Proteomes" id="UP000828390"/>
    </source>
</evidence>
<comment type="caution">
    <text evidence="1">The sequence shown here is derived from an EMBL/GenBank/DDBJ whole genome shotgun (WGS) entry which is preliminary data.</text>
</comment>
<dbReference type="Proteomes" id="UP000828390">
    <property type="component" value="Unassembled WGS sequence"/>
</dbReference>
<name>A0A9D4MDI0_DREPO</name>
<sequence>MSKQGYKPQNSAREEIQTLPYAFKECSMDQRGLQDVFTALPGSKLEGTNCTIATQKKGKIYGRLRKNAPPTGSHVFQATGTIFELVQNIIGTNLLTKFHNDHTINMASRLLTRKKATPPGRPHISGTNLLTKFHEDRKINVASRMLTRKHAPSPGGHVF</sequence>
<protein>
    <submittedName>
        <fullName evidence="1">Uncharacterized protein</fullName>
    </submittedName>
</protein>
<keyword evidence="2" id="KW-1185">Reference proteome</keyword>
<reference evidence="1" key="2">
    <citation type="submission" date="2020-11" db="EMBL/GenBank/DDBJ databases">
        <authorList>
            <person name="McCartney M.A."/>
            <person name="Auch B."/>
            <person name="Kono T."/>
            <person name="Mallez S."/>
            <person name="Becker A."/>
            <person name="Gohl D.M."/>
            <person name="Silverstein K.A.T."/>
            <person name="Koren S."/>
            <person name="Bechman K.B."/>
            <person name="Herman A."/>
            <person name="Abrahante J.E."/>
            <person name="Garbe J."/>
        </authorList>
    </citation>
    <scope>NUCLEOTIDE SEQUENCE</scope>
    <source>
        <strain evidence="1">Duluth1</strain>
        <tissue evidence="1">Whole animal</tissue>
    </source>
</reference>
<dbReference type="AlphaFoldDB" id="A0A9D4MDI0"/>
<gene>
    <name evidence="1" type="ORF">DPMN_037422</name>
</gene>
<reference evidence="1" key="1">
    <citation type="journal article" date="2019" name="bioRxiv">
        <title>The Genome of the Zebra Mussel, Dreissena polymorpha: A Resource for Invasive Species Research.</title>
        <authorList>
            <person name="McCartney M.A."/>
            <person name="Auch B."/>
            <person name="Kono T."/>
            <person name="Mallez S."/>
            <person name="Zhang Y."/>
            <person name="Obille A."/>
            <person name="Becker A."/>
            <person name="Abrahante J.E."/>
            <person name="Garbe J."/>
            <person name="Badalamenti J.P."/>
            <person name="Herman A."/>
            <person name="Mangelson H."/>
            <person name="Liachko I."/>
            <person name="Sullivan S."/>
            <person name="Sone E.D."/>
            <person name="Koren S."/>
            <person name="Silverstein K.A.T."/>
            <person name="Beckman K.B."/>
            <person name="Gohl D.M."/>
        </authorList>
    </citation>
    <scope>NUCLEOTIDE SEQUENCE</scope>
    <source>
        <strain evidence="1">Duluth1</strain>
        <tissue evidence="1">Whole animal</tissue>
    </source>
</reference>